<sequence length="73" mass="8448">MAMHAATTQKNTVYMNALFIGRNRLFISIFSALRFSITSFLPPDLNKKNSKPTHKFDNRMAAFQYIAVFSRKM</sequence>
<proteinExistence type="predicted"/>
<dbReference type="AlphaFoldDB" id="A0A702DIP4"/>
<gene>
    <name evidence="1" type="ORF">G0D72_10330</name>
</gene>
<name>A0A702DIP4_SALDZ</name>
<accession>A0A702DIP4</accession>
<organism evidence="1">
    <name type="scientific">Salmonella diarizonae</name>
    <dbReference type="NCBI Taxonomy" id="59204"/>
    <lineage>
        <taxon>Bacteria</taxon>
        <taxon>Pseudomonadati</taxon>
        <taxon>Pseudomonadota</taxon>
        <taxon>Gammaproteobacteria</taxon>
        <taxon>Enterobacterales</taxon>
        <taxon>Enterobacteriaceae</taxon>
        <taxon>Salmonella</taxon>
    </lineage>
</organism>
<comment type="caution">
    <text evidence="1">The sequence shown here is derived from an EMBL/GenBank/DDBJ whole genome shotgun (WGS) entry which is preliminary data.</text>
</comment>
<evidence type="ECO:0000313" key="1">
    <source>
        <dbReference type="EMBL" id="HAC6769542.1"/>
    </source>
</evidence>
<reference evidence="1" key="2">
    <citation type="submission" date="2018-07" db="EMBL/GenBank/DDBJ databases">
        <authorList>
            <consortium name="NCBI Pathogen Detection Project"/>
        </authorList>
    </citation>
    <scope>NUCLEOTIDE SEQUENCE</scope>
    <source>
        <strain evidence="1">11-3796</strain>
    </source>
</reference>
<dbReference type="EMBL" id="DAAMIJ010000018">
    <property type="protein sequence ID" value="HAC6769542.1"/>
    <property type="molecule type" value="Genomic_DNA"/>
</dbReference>
<reference evidence="1" key="1">
    <citation type="journal article" date="2018" name="Genome Biol.">
        <title>SKESA: strategic k-mer extension for scrupulous assemblies.</title>
        <authorList>
            <person name="Souvorov A."/>
            <person name="Agarwala R."/>
            <person name="Lipman D.J."/>
        </authorList>
    </citation>
    <scope>NUCLEOTIDE SEQUENCE</scope>
    <source>
        <strain evidence="1">11-3796</strain>
    </source>
</reference>
<protein>
    <submittedName>
        <fullName evidence="1">Uncharacterized protein</fullName>
    </submittedName>
</protein>